<accession>A0A4Y2L2G4</accession>
<evidence type="ECO:0000313" key="2">
    <source>
        <dbReference type="Proteomes" id="UP000499080"/>
    </source>
</evidence>
<name>A0A4Y2L2G4_ARAVE</name>
<evidence type="ECO:0000313" key="1">
    <source>
        <dbReference type="EMBL" id="GBN08609.1"/>
    </source>
</evidence>
<reference evidence="1 2" key="1">
    <citation type="journal article" date="2019" name="Sci. Rep.">
        <title>Orb-weaving spider Araneus ventricosus genome elucidates the spidroin gene catalogue.</title>
        <authorList>
            <person name="Kono N."/>
            <person name="Nakamura H."/>
            <person name="Ohtoshi R."/>
            <person name="Moran D.A.P."/>
            <person name="Shinohara A."/>
            <person name="Yoshida Y."/>
            <person name="Fujiwara M."/>
            <person name="Mori M."/>
            <person name="Tomita M."/>
            <person name="Arakawa K."/>
        </authorList>
    </citation>
    <scope>NUCLEOTIDE SEQUENCE [LARGE SCALE GENOMIC DNA]</scope>
</reference>
<organism evidence="1 2">
    <name type="scientific">Araneus ventricosus</name>
    <name type="common">Orbweaver spider</name>
    <name type="synonym">Epeira ventricosa</name>
    <dbReference type="NCBI Taxonomy" id="182803"/>
    <lineage>
        <taxon>Eukaryota</taxon>
        <taxon>Metazoa</taxon>
        <taxon>Ecdysozoa</taxon>
        <taxon>Arthropoda</taxon>
        <taxon>Chelicerata</taxon>
        <taxon>Arachnida</taxon>
        <taxon>Araneae</taxon>
        <taxon>Araneomorphae</taxon>
        <taxon>Entelegynae</taxon>
        <taxon>Araneoidea</taxon>
        <taxon>Araneidae</taxon>
        <taxon>Araneus</taxon>
    </lineage>
</organism>
<proteinExistence type="predicted"/>
<dbReference type="AlphaFoldDB" id="A0A4Y2L2G4"/>
<protein>
    <submittedName>
        <fullName evidence="1">Uncharacterized protein</fullName>
    </submittedName>
</protein>
<dbReference type="Proteomes" id="UP000499080">
    <property type="component" value="Unassembled WGS sequence"/>
</dbReference>
<dbReference type="EMBL" id="BGPR01005275">
    <property type="protein sequence ID" value="GBN08609.1"/>
    <property type="molecule type" value="Genomic_DNA"/>
</dbReference>
<keyword evidence="2" id="KW-1185">Reference proteome</keyword>
<gene>
    <name evidence="1" type="ORF">AVEN_72667_1</name>
</gene>
<comment type="caution">
    <text evidence="1">The sequence shown here is derived from an EMBL/GenBank/DDBJ whole genome shotgun (WGS) entry which is preliminary data.</text>
</comment>
<sequence>MKSLPFIYLTNRSEEKRGNGRTNPFHRSISKQTSVYNSTHFLRTLSSQKVKYDFESQMVSIGKVWKLGERGKLVPLISLSSEPSSKILRLDPK</sequence>